<dbReference type="Proteomes" id="UP001595378">
    <property type="component" value="Unassembled WGS sequence"/>
</dbReference>
<organism evidence="2 3">
    <name type="scientific">Alteraurantiacibacter lauratis</name>
    <dbReference type="NCBI Taxonomy" id="2054627"/>
    <lineage>
        <taxon>Bacteria</taxon>
        <taxon>Pseudomonadati</taxon>
        <taxon>Pseudomonadota</taxon>
        <taxon>Alphaproteobacteria</taxon>
        <taxon>Sphingomonadales</taxon>
        <taxon>Erythrobacteraceae</taxon>
        <taxon>Alteraurantiacibacter</taxon>
    </lineage>
</organism>
<proteinExistence type="predicted"/>
<evidence type="ECO:0008006" key="4">
    <source>
        <dbReference type="Google" id="ProtNLM"/>
    </source>
</evidence>
<name>A0ABV7EKS8_9SPHN</name>
<feature type="region of interest" description="Disordered" evidence="1">
    <location>
        <begin position="172"/>
        <end position="247"/>
    </location>
</feature>
<dbReference type="RefSeq" id="WP_336920152.1">
    <property type="nucleotide sequence ID" value="NZ_JBANRN010000014.1"/>
</dbReference>
<protein>
    <recommendedName>
        <fullName evidence="4">DUF669 domain-containing protein</fullName>
    </recommendedName>
</protein>
<evidence type="ECO:0000313" key="2">
    <source>
        <dbReference type="EMBL" id="MFC3102015.1"/>
    </source>
</evidence>
<sequence>MSFDMNDAEPQKSGELIPDGTFAKITMTIRPGGTDGQSEIDRGLLKASNAPGSDVLMVDAEFTVAEGPHVRRKFWQMFTVSGGKVDEQGVSIGWKISKGSFRAMIDSALGLDPQDMSEAAKAKRILRGLADLNGITFVAKIKVEPSDDPRYGDSNKLDRVVLPSEPEWRKVMDGEVLAPSPSTRARPKAASPASPAAPAWGQPAASPPASAAPAWSRSAQPGTAPATAPAAASAATPAPSGPAWLNT</sequence>
<evidence type="ECO:0000256" key="1">
    <source>
        <dbReference type="SAM" id="MobiDB-lite"/>
    </source>
</evidence>
<gene>
    <name evidence="2" type="ORF">ACFODK_14085</name>
</gene>
<keyword evidence="3" id="KW-1185">Reference proteome</keyword>
<dbReference type="EMBL" id="JBHRSU010000036">
    <property type="protein sequence ID" value="MFC3102015.1"/>
    <property type="molecule type" value="Genomic_DNA"/>
</dbReference>
<accession>A0ABV7EKS8</accession>
<comment type="caution">
    <text evidence="2">The sequence shown here is derived from an EMBL/GenBank/DDBJ whole genome shotgun (WGS) entry which is preliminary data.</text>
</comment>
<feature type="compositionally biased region" description="Low complexity" evidence="1">
    <location>
        <begin position="178"/>
        <end position="247"/>
    </location>
</feature>
<reference evidence="3" key="1">
    <citation type="journal article" date="2019" name="Int. J. Syst. Evol. Microbiol.">
        <title>The Global Catalogue of Microorganisms (GCM) 10K type strain sequencing project: providing services to taxonomists for standard genome sequencing and annotation.</title>
        <authorList>
            <consortium name="The Broad Institute Genomics Platform"/>
            <consortium name="The Broad Institute Genome Sequencing Center for Infectious Disease"/>
            <person name="Wu L."/>
            <person name="Ma J."/>
        </authorList>
    </citation>
    <scope>NUCLEOTIDE SEQUENCE [LARGE SCALE GENOMIC DNA]</scope>
    <source>
        <strain evidence="3">KCTC 52606</strain>
    </source>
</reference>
<evidence type="ECO:0000313" key="3">
    <source>
        <dbReference type="Proteomes" id="UP001595378"/>
    </source>
</evidence>